<feature type="transmembrane region" description="Helical" evidence="1">
    <location>
        <begin position="131"/>
        <end position="153"/>
    </location>
</feature>
<evidence type="ECO:0000256" key="1">
    <source>
        <dbReference type="SAM" id="Phobius"/>
    </source>
</evidence>
<evidence type="ECO:0000313" key="2">
    <source>
        <dbReference type="EMBL" id="ALI86926.1"/>
    </source>
</evidence>
<reference evidence="2" key="1">
    <citation type="journal article" date="2015" name="Gene">
        <title>Characterization of the complete mitochondrial genomes from Polycladida (Platyhelminthes) using next-generation sequencing.</title>
        <authorList>
            <person name="Teresa Aguado M."/>
            <person name="Grande C."/>
            <person name="Gerth M."/>
            <person name="Bleidorn C."/>
            <person name="Norena C."/>
        </authorList>
    </citation>
    <scope>NUCLEOTIDE SEQUENCE</scope>
</reference>
<keyword evidence="2" id="KW-0496">Mitochondrion</keyword>
<name>A0A0P0BR52_9PLAT</name>
<keyword evidence="1" id="KW-0472">Membrane</keyword>
<reference evidence="2" key="2">
    <citation type="submission" date="2015-08" db="EMBL/GenBank/DDBJ databases">
        <authorList>
            <person name="Babu N.S."/>
            <person name="Beckwith C.J."/>
            <person name="Beseler K.G."/>
            <person name="Brison A."/>
            <person name="Carone J.V."/>
            <person name="Caskin T.P."/>
            <person name="Diamond M."/>
            <person name="Durham M.E."/>
            <person name="Foxe J.M."/>
            <person name="Go M."/>
            <person name="Henderson B.A."/>
            <person name="Jones I.B."/>
            <person name="McGettigan J.A."/>
            <person name="Micheletti S.J."/>
            <person name="Nasrallah M.E."/>
            <person name="Ortiz D."/>
            <person name="Piller C.R."/>
            <person name="Privatt S.R."/>
            <person name="Schneider S.L."/>
            <person name="Sharp S."/>
            <person name="Smith T.C."/>
            <person name="Stanton J.D."/>
            <person name="Ullery H.E."/>
            <person name="Wilson R.J."/>
            <person name="Serrano M.G."/>
            <person name="Buck G."/>
            <person name="Lee V."/>
            <person name="Wang Y."/>
            <person name="Carvalho R."/>
            <person name="Voegtly L."/>
            <person name="Shi R."/>
            <person name="Duckworth R."/>
            <person name="Johnson A."/>
            <person name="Loviza R."/>
            <person name="Walstead R."/>
            <person name="Shah Z."/>
            <person name="Kiflezghi M."/>
            <person name="Wade K."/>
            <person name="Ball S.L."/>
            <person name="Bradley K.W."/>
            <person name="Asai D.J."/>
            <person name="Bowman C.A."/>
            <person name="Russell D.A."/>
            <person name="Pope W.H."/>
            <person name="Jacobs-Sera D."/>
            <person name="Hendrix R.W."/>
            <person name="Hatfull G.F."/>
        </authorList>
    </citation>
    <scope>NUCLEOTIDE SEQUENCE</scope>
</reference>
<accession>A0A0P0BR52</accession>
<dbReference type="AlphaFoldDB" id="A0A0P0BR52"/>
<organism evidence="2">
    <name type="scientific">Enchiridium sp. MTA_2015</name>
    <dbReference type="NCBI Taxonomy" id="1712692"/>
    <lineage>
        <taxon>Eukaryota</taxon>
        <taxon>Metazoa</taxon>
        <taxon>Spiralia</taxon>
        <taxon>Lophotrochozoa</taxon>
        <taxon>Platyhelminthes</taxon>
        <taxon>Rhabditophora</taxon>
        <taxon>Polycladida</taxon>
        <taxon>Cotylea</taxon>
        <taxon>Prosthiostomidae</taxon>
        <taxon>Enchiridium</taxon>
    </lineage>
</organism>
<protein>
    <submittedName>
        <fullName evidence="2">NADH dehydrogenase subunit 6</fullName>
    </submittedName>
</protein>
<gene>
    <name evidence="2" type="primary">nad6</name>
</gene>
<feature type="transmembrane region" description="Helical" evidence="1">
    <location>
        <begin position="87"/>
        <end position="106"/>
    </location>
</feature>
<dbReference type="EMBL" id="KT363734">
    <property type="protein sequence ID" value="ALI86926.1"/>
    <property type="molecule type" value="Genomic_DNA"/>
</dbReference>
<keyword evidence="1" id="KW-1133">Transmembrane helix</keyword>
<proteinExistence type="predicted"/>
<keyword evidence="1" id="KW-0812">Transmembrane</keyword>
<sequence>MGSFGWCLILVINYLTIYSSNSLKLGGLILGLSFSISIMISLSFLSWLSLIFFIIYIGGLLVLFFYLSSLNYNPLFFLVAKSNLNAFLVKVNFLILLMFSFIYYSFSHNIRLFCDNNFNNYSYNLFNEEEFIMLIVVGVMLLLVLWLVTKLTFNTRGALRPTF</sequence>
<geneLocation type="mitochondrion" evidence="2"/>
<feature type="transmembrane region" description="Helical" evidence="1">
    <location>
        <begin position="50"/>
        <end position="67"/>
    </location>
</feature>